<dbReference type="OrthoDB" id="29013at2759"/>
<reference evidence="5" key="1">
    <citation type="journal article" date="2019" name="Environ. Microbiol.">
        <title>Fungal ecological strategies reflected in gene transcription - a case study of two litter decomposers.</title>
        <authorList>
            <person name="Barbi F."/>
            <person name="Kohler A."/>
            <person name="Barry K."/>
            <person name="Baskaran P."/>
            <person name="Daum C."/>
            <person name="Fauchery L."/>
            <person name="Ihrmark K."/>
            <person name="Kuo A."/>
            <person name="LaButti K."/>
            <person name="Lipzen A."/>
            <person name="Morin E."/>
            <person name="Grigoriev I.V."/>
            <person name="Henrissat B."/>
            <person name="Lindahl B."/>
            <person name="Martin F."/>
        </authorList>
    </citation>
    <scope>NUCLEOTIDE SEQUENCE</scope>
    <source>
        <strain evidence="5">JB14</strain>
    </source>
</reference>
<dbReference type="Proteomes" id="UP000799118">
    <property type="component" value="Unassembled WGS sequence"/>
</dbReference>
<comment type="function">
    <text evidence="1">Involved in endocytosis.</text>
</comment>
<feature type="region of interest" description="Disordered" evidence="4">
    <location>
        <begin position="1028"/>
        <end position="1065"/>
    </location>
</feature>
<comment type="similarity">
    <text evidence="2">Belongs to the YPP1 family.</text>
</comment>
<feature type="repeat" description="TPR" evidence="3">
    <location>
        <begin position="1109"/>
        <end position="1142"/>
    </location>
</feature>
<dbReference type="SUPFAM" id="SSF48452">
    <property type="entry name" value="TPR-like"/>
    <property type="match status" value="1"/>
</dbReference>
<dbReference type="InterPro" id="IPR051722">
    <property type="entry name" value="Endocytosis_PI4K-reg_protein"/>
</dbReference>
<feature type="compositionally biased region" description="Polar residues" evidence="4">
    <location>
        <begin position="833"/>
        <end position="848"/>
    </location>
</feature>
<gene>
    <name evidence="5" type="ORF">BT96DRAFT_978258</name>
</gene>
<feature type="compositionally biased region" description="Basic and acidic residues" evidence="4">
    <location>
        <begin position="938"/>
        <end position="947"/>
    </location>
</feature>
<dbReference type="Pfam" id="PF13181">
    <property type="entry name" value="TPR_8"/>
    <property type="match status" value="1"/>
</dbReference>
<dbReference type="AlphaFoldDB" id="A0A6A4HBE1"/>
<dbReference type="Gene3D" id="1.25.40.10">
    <property type="entry name" value="Tetratricopeptide repeat domain"/>
    <property type="match status" value="2"/>
</dbReference>
<dbReference type="PANTHER" id="PTHR23083:SF464">
    <property type="entry name" value="TETRATRICOPEPTIDE REPEAT DOMAIN 7, ISOFORM A"/>
    <property type="match status" value="1"/>
</dbReference>
<feature type="region of interest" description="Disordered" evidence="4">
    <location>
        <begin position="938"/>
        <end position="975"/>
    </location>
</feature>
<protein>
    <submittedName>
        <fullName evidence="5">TPR-like protein</fullName>
    </submittedName>
</protein>
<dbReference type="SMART" id="SM00028">
    <property type="entry name" value="TPR"/>
    <property type="match status" value="4"/>
</dbReference>
<evidence type="ECO:0000313" key="6">
    <source>
        <dbReference type="Proteomes" id="UP000799118"/>
    </source>
</evidence>
<dbReference type="InterPro" id="IPR019734">
    <property type="entry name" value="TPR_rpt"/>
</dbReference>
<dbReference type="EMBL" id="ML769540">
    <property type="protein sequence ID" value="KAE9394958.1"/>
    <property type="molecule type" value="Genomic_DNA"/>
</dbReference>
<evidence type="ECO:0000256" key="3">
    <source>
        <dbReference type="PROSITE-ProRule" id="PRU00339"/>
    </source>
</evidence>
<feature type="region of interest" description="Disordered" evidence="4">
    <location>
        <begin position="719"/>
        <end position="741"/>
    </location>
</feature>
<organism evidence="5 6">
    <name type="scientific">Gymnopus androsaceus JB14</name>
    <dbReference type="NCBI Taxonomy" id="1447944"/>
    <lineage>
        <taxon>Eukaryota</taxon>
        <taxon>Fungi</taxon>
        <taxon>Dikarya</taxon>
        <taxon>Basidiomycota</taxon>
        <taxon>Agaricomycotina</taxon>
        <taxon>Agaricomycetes</taxon>
        <taxon>Agaricomycetidae</taxon>
        <taxon>Agaricales</taxon>
        <taxon>Marasmiineae</taxon>
        <taxon>Omphalotaceae</taxon>
        <taxon>Gymnopus</taxon>
    </lineage>
</organism>
<keyword evidence="3" id="KW-0802">TPR repeat</keyword>
<keyword evidence="6" id="KW-1185">Reference proteome</keyword>
<accession>A0A6A4HBE1</accession>
<dbReference type="InterPro" id="IPR011990">
    <property type="entry name" value="TPR-like_helical_dom_sf"/>
</dbReference>
<sequence length="1245" mass="136407">MSAKDRHYWTQLRAALTAGQWLSSAPAKAPNGSPLPWSELFRKFNKHCKGYTDVSQVASQTQALAILLCANSKDEDQDEPVRPEEYPLDLGDECVLPPERIEEAQIGYDALKKLESSNFDTLNFALAYYAYALGNPSECLDHLSKVPNVSHVQNHIPLPSTLRASTLQVSVDSSSISSVSPAGSFIGTIESALSIAEIKDGRAWAMAETIRSLCLQGMSHEKLFPNEPRKALKIYAASFPLLTVVETELASAPVPTSSGKIDFSSFTRFREIWRWVERLLWRAIVLGSRVFNIHHDHKHNSCREPDSLWTWLEHYSSCSVYWPSNFRTSHRSTISVIYLRALVMRYGTDASTLVNANARLKPHPPQWMHTARSVIQEYRAILNVSTKFPSAGERNYKVEDFAEQCVAVWETSGAVGEYGGWVLDVLWWATRLTFNSYTIQRHMTRLLYVSGDTSLARRTLRLYVQVVSKAHQAASASGLRTKAELEHEADTDKCWVQTCVFGARMLCKAVSSTDASVSSGRAKEIMDDLREAGTLINKAKSRLNLEDGELVASVDLAEGIWLTVMAVKQHNPGTAPSNLAKARTLFLRSIDTFPTPAAHYHIALSYASCVPPPPSHISPSSDDEKNDQFGHEQDLEKAIVHAATAAQGNPSEIRYWHLLGLLSAKTEQWEAAEGALETGAEVGEGDDESAAEGGRGHGADGSSDTQNLSVPLEAGVKVNGVNGHGAIDGLPPSDPQHPMFQAPAPKEEDIPPAYVLSPTAATASTTQTLPCSSELLRPVSDHPEPSRHERFEYALQLRMTQVAVAEYVEGAEGAADKLPEVFQWIAEKRGVSGDQTQTRASIDVSSRAGSGGDIKLKTPSELALSTSASPSNSQIGHEIKAIHDAAEMGGDQQLQDRPSLSNTASTELQPPIPIMISPATPDDVHGSSVTNGVNVFELEKEKRREPEPENGSVKRLRVQAQGHERDASKSKKMQHILKSQVQKGSERISTISKKIGHGVVRNGSLRRSSSAPDFHAVLRPTSYQASSIHSRRRVSAAIPESESLDLSSPPPPPALPPTANSKWSSRAMRENRLLSDLWLMSAATFRRLGKIEQAKGAIQEAEVRDEANPDVWVQLGLYYVALGRSGAATEAFQKALFISPDHVAATVHLSRMLLFPDQLAHSTHSPRKKNFKEEAIPDNIDLAAGLLAHLTQGAGWDVAEAWYFLAKAYGMQGRKDRERDCLTLALKFSENRGVRDLGVALGLCL</sequence>
<evidence type="ECO:0000256" key="2">
    <source>
        <dbReference type="ARBA" id="ARBA00038251"/>
    </source>
</evidence>
<name>A0A6A4HBE1_9AGAR</name>
<dbReference type="PANTHER" id="PTHR23083">
    <property type="entry name" value="TETRATRICOPEPTIDE REPEAT PROTEIN, TPR"/>
    <property type="match status" value="1"/>
</dbReference>
<evidence type="ECO:0000256" key="4">
    <source>
        <dbReference type="SAM" id="MobiDB-lite"/>
    </source>
</evidence>
<proteinExistence type="inferred from homology"/>
<evidence type="ECO:0000256" key="1">
    <source>
        <dbReference type="ARBA" id="ARBA00002550"/>
    </source>
</evidence>
<feature type="region of interest" description="Disordered" evidence="4">
    <location>
        <begin position="832"/>
        <end position="856"/>
    </location>
</feature>
<feature type="region of interest" description="Disordered" evidence="4">
    <location>
        <begin position="678"/>
        <end position="707"/>
    </location>
</feature>
<evidence type="ECO:0000313" key="5">
    <source>
        <dbReference type="EMBL" id="KAE9394958.1"/>
    </source>
</evidence>
<dbReference type="PROSITE" id="PS50005">
    <property type="entry name" value="TPR"/>
    <property type="match status" value="1"/>
</dbReference>